<protein>
    <recommendedName>
        <fullName evidence="4">28S ribosomal protein S22, mitochondrial</fullName>
    </recommendedName>
</protein>
<dbReference type="EMBL" id="JBGFUD010000552">
    <property type="protein sequence ID" value="MFH4974765.1"/>
    <property type="molecule type" value="Genomic_DNA"/>
</dbReference>
<proteinExistence type="predicted"/>
<evidence type="ECO:0000313" key="3">
    <source>
        <dbReference type="Proteomes" id="UP001608902"/>
    </source>
</evidence>
<feature type="region of interest" description="Disordered" evidence="1">
    <location>
        <begin position="363"/>
        <end position="405"/>
    </location>
</feature>
<evidence type="ECO:0000313" key="2">
    <source>
        <dbReference type="EMBL" id="MFH4974765.1"/>
    </source>
</evidence>
<gene>
    <name evidence="2" type="ORF">AB6A40_001474</name>
</gene>
<reference evidence="2 3" key="1">
    <citation type="submission" date="2024-08" db="EMBL/GenBank/DDBJ databases">
        <title>Gnathostoma spinigerum genome.</title>
        <authorList>
            <person name="Gonzalez-Bertolin B."/>
            <person name="Monzon S."/>
            <person name="Zaballos A."/>
            <person name="Jimenez P."/>
            <person name="Dekumyoy P."/>
            <person name="Varona S."/>
            <person name="Cuesta I."/>
            <person name="Sumanam S."/>
            <person name="Adisakwattana P."/>
            <person name="Gasser R.B."/>
            <person name="Hernandez-Gonzalez A."/>
            <person name="Young N.D."/>
            <person name="Perteguer M.J."/>
        </authorList>
    </citation>
    <scope>NUCLEOTIDE SEQUENCE [LARGE SCALE GENOMIC DNA]</scope>
    <source>
        <strain evidence="2">AL3</strain>
        <tissue evidence="2">Liver</tissue>
    </source>
</reference>
<organism evidence="2 3">
    <name type="scientific">Gnathostoma spinigerum</name>
    <dbReference type="NCBI Taxonomy" id="75299"/>
    <lineage>
        <taxon>Eukaryota</taxon>
        <taxon>Metazoa</taxon>
        <taxon>Ecdysozoa</taxon>
        <taxon>Nematoda</taxon>
        <taxon>Chromadorea</taxon>
        <taxon>Rhabditida</taxon>
        <taxon>Spirurina</taxon>
        <taxon>Gnathostomatomorpha</taxon>
        <taxon>Gnathostomatoidea</taxon>
        <taxon>Gnathostomatidae</taxon>
        <taxon>Gnathostoma</taxon>
    </lineage>
</organism>
<dbReference type="AlphaFoldDB" id="A0ABD6E493"/>
<dbReference type="PANTHER" id="PTHR13071">
    <property type="entry name" value="MITOCHONDRIAL 28S RIBOSOMAL PROTEIN S22"/>
    <property type="match status" value="1"/>
</dbReference>
<accession>A0ABD6E493</accession>
<evidence type="ECO:0000256" key="1">
    <source>
        <dbReference type="SAM" id="MobiDB-lite"/>
    </source>
</evidence>
<comment type="caution">
    <text evidence="2">The sequence shown here is derived from an EMBL/GenBank/DDBJ whole genome shotgun (WGS) entry which is preliminary data.</text>
</comment>
<dbReference type="PANTHER" id="PTHR13071:SF4">
    <property type="entry name" value="SMALL RIBOSOMAL SUBUNIT PROTEIN MS22"/>
    <property type="match status" value="1"/>
</dbReference>
<dbReference type="Pfam" id="PF10245">
    <property type="entry name" value="MRP-S22"/>
    <property type="match status" value="1"/>
</dbReference>
<dbReference type="Proteomes" id="UP001608902">
    <property type="component" value="Unassembled WGS sequence"/>
</dbReference>
<name>A0ABD6E493_9BILA</name>
<dbReference type="InterPro" id="IPR019374">
    <property type="entry name" value="Ribosomal_mS22"/>
</dbReference>
<keyword evidence="3" id="KW-1185">Reference proteome</keyword>
<feature type="compositionally biased region" description="Basic and acidic residues" evidence="1">
    <location>
        <begin position="396"/>
        <end position="405"/>
    </location>
</feature>
<feature type="compositionally biased region" description="Basic residues" evidence="1">
    <location>
        <begin position="378"/>
        <end position="392"/>
    </location>
</feature>
<evidence type="ECO:0008006" key="4">
    <source>
        <dbReference type="Google" id="ProtNLM"/>
    </source>
</evidence>
<sequence>MLDVFEEAPHGFAQPWTTNWTQMWKTQWMWKNSFTNAHVQSLLKDLTGLDLAGKIFAHRKVEKRERSQYALMTNEMYEETLNKLSEEARHFLQFVPVKEPRKRTYEVLAEDSEIAMFDDSKFVFTDITFDATNQDRTVVVREPNGVLRTATYEEHDRMNRLFYEQPSRPVFPPPVFSDPYLQKALDENKHEFVLDWACYFYEPDDPDFVSLSRTIFDRTVADEKFDNIYSTRHFGAFAFYLALNGKIPPLLNYFGRKGDLTRAAKLIRLEKIVHPNWRLAIGSDDDDAKIVGDYLKQNQRYRSLLRDIAKLLQHKDTVTGKDVKEIPKSIHTPSEETDLNRHLSVEGPLGEMAPEYPVRLVRSSYERSPSESTPSAAKLRRRRQKGPSKKTLSKGDPTDKPLEKS</sequence>